<accession>A0A5M9J5W4</accession>
<evidence type="ECO:0000313" key="2">
    <source>
        <dbReference type="Proteomes" id="UP000323425"/>
    </source>
</evidence>
<organism evidence="1 2">
    <name type="scientific">Pseudomonas extremaustralis</name>
    <dbReference type="NCBI Taxonomy" id="359110"/>
    <lineage>
        <taxon>Bacteria</taxon>
        <taxon>Pseudomonadati</taxon>
        <taxon>Pseudomonadota</taxon>
        <taxon>Gammaproteobacteria</taxon>
        <taxon>Pseudomonadales</taxon>
        <taxon>Pseudomonadaceae</taxon>
        <taxon>Pseudomonas</taxon>
    </lineage>
</organism>
<dbReference type="AlphaFoldDB" id="A0A5M9J5W4"/>
<dbReference type="EMBL" id="VTFH01000001">
    <property type="protein sequence ID" value="KAA8563236.1"/>
    <property type="molecule type" value="Genomic_DNA"/>
</dbReference>
<name>A0A5M9J5W4_9PSED</name>
<comment type="caution">
    <text evidence="1">The sequence shown here is derived from an EMBL/GenBank/DDBJ whole genome shotgun (WGS) entry which is preliminary data.</text>
</comment>
<evidence type="ECO:0000313" key="1">
    <source>
        <dbReference type="EMBL" id="KAA8563236.1"/>
    </source>
</evidence>
<protein>
    <submittedName>
        <fullName evidence="1">Uncharacterized protein</fullName>
    </submittedName>
</protein>
<reference evidence="1 2" key="1">
    <citation type="journal article" date="2018" name="Plant Biotechnol. Rep.">
        <title>Diversity and antifungal activity of endophytic bacteria associated with Panax ginseng seedlings.</title>
        <authorList>
            <person name="Park J.M."/>
            <person name="Hong C.E."/>
            <person name="Jo S.H."/>
        </authorList>
    </citation>
    <scope>NUCLEOTIDE SEQUENCE [LARGE SCALE GENOMIC DNA]</scope>
    <source>
        <strain evidence="1 2">PgKB38</strain>
    </source>
</reference>
<gene>
    <name evidence="1" type="ORF">FX985_03304</name>
</gene>
<sequence length="107" mass="12258">MCDMARDMNRAMRVVERTDFLDDLGDRVIRETNCPEGKTMARSKRTDYAKVKIWMPNMISDVEGTIAGVALETFTAIGDKFTREQVLKLMTERHEAICKREADRNAA</sequence>
<dbReference type="Proteomes" id="UP000323425">
    <property type="component" value="Unassembled WGS sequence"/>
</dbReference>
<proteinExistence type="predicted"/>